<evidence type="ECO:0000256" key="1">
    <source>
        <dbReference type="SAM" id="MobiDB-lite"/>
    </source>
</evidence>
<feature type="region of interest" description="Disordered" evidence="1">
    <location>
        <begin position="482"/>
        <end position="503"/>
    </location>
</feature>
<evidence type="ECO:0000313" key="4">
    <source>
        <dbReference type="EMBL" id="OJF97569.1"/>
    </source>
</evidence>
<keyword evidence="5" id="KW-1185">Reference proteome</keyword>
<proteinExistence type="predicted"/>
<dbReference type="AlphaFoldDB" id="A0A657LTQ8"/>
<dbReference type="OrthoDB" id="8219583at2"/>
<feature type="domain" description="Bacteriophage tail tape measure N-terminal" evidence="3">
    <location>
        <begin position="144"/>
        <end position="230"/>
    </location>
</feature>
<feature type="transmembrane region" description="Helical" evidence="2">
    <location>
        <begin position="210"/>
        <end position="232"/>
    </location>
</feature>
<protein>
    <recommendedName>
        <fullName evidence="3">Bacteriophage tail tape measure N-terminal domain-containing protein</fullName>
    </recommendedName>
</protein>
<feature type="transmembrane region" description="Helical" evidence="2">
    <location>
        <begin position="252"/>
        <end position="282"/>
    </location>
</feature>
<dbReference type="InterPro" id="IPR009628">
    <property type="entry name" value="Phage_tape_measure_N"/>
</dbReference>
<dbReference type="Pfam" id="PF06791">
    <property type="entry name" value="TMP_2"/>
    <property type="match status" value="1"/>
</dbReference>
<dbReference type="RefSeq" id="WP_071832944.1">
    <property type="nucleotide sequence ID" value="NZ_LSRP01000082.1"/>
</dbReference>
<keyword evidence="2" id="KW-1133">Transmembrane helix</keyword>
<gene>
    <name evidence="4" type="ORF">AX760_16530</name>
</gene>
<feature type="transmembrane region" description="Helical" evidence="2">
    <location>
        <begin position="294"/>
        <end position="319"/>
    </location>
</feature>
<evidence type="ECO:0000256" key="2">
    <source>
        <dbReference type="SAM" id="Phobius"/>
    </source>
</evidence>
<dbReference type="Proteomes" id="UP000182661">
    <property type="component" value="Unassembled WGS sequence"/>
</dbReference>
<dbReference type="EMBL" id="LSRP01000082">
    <property type="protein sequence ID" value="OJF97569.1"/>
    <property type="molecule type" value="Genomic_DNA"/>
</dbReference>
<sequence length="772" mass="77526">MSDVAQLGIQVTNKGVKESTDGLDKLSGAAARAEAASNGLTNAAKGAASAAVAAARAENSRASAVLAAARASGTASKEVIAAAQAEKLRTSSLLSLARAERDTVAAASAAAAAAGKSAAANDNAASAADRAAAANKRLAQTAVGIGKANGAAAANTANLAAQFQDIGVTAAMGMSPLQIALQQGTQISAVLGPMGAAGALKSLGTSFMSVISPVSLAVIAIIAIVAAGLQMVGWAKLASSVLSMLADSLEMIAPYAIGAAVALALLYAPAIIGGIISVIALLGRLAVAAVTAGAAMLIAFPVLAIIAGIVAIVAAANIFRDELAQIFGRDIVADAKDAANFIIGVFVGAFNAIKATWSALPAALGDFVYSTASAVVNGTELMVNKVVSKIDSLIAKINASMKKLPFGLGDSISVPKIGEFDFGDVPNPYKGSGAAVVEKAAAAMKAAQGTDYVGGVMDVIAKGASAASEKLKDLAKGLTDVDAKTKKGKSGGESDGKSETEKYSDIVDGAERRIAALNAERSAIGLSEEASAALRYETDLLNQAQQRGLVLTEGQKGNLSGLAQVMASVEAATKKARDAFEFAKDATRGFLDDFKSGLKNGEGVWESFGNAALGVLDKISDKLLNDVVDALFEVNSAGAGSGGGILSGILGLFGGGGGASDPWAGLRGYASGTPAARSGVAWVGEKGPELVRFKGGEEVIPSHKLKASNSNRGAANSNAAPVNVSYAPVYNVQGYGKDIESLKAQMQRDQADFKAKVVSTVRDARNSRVKGI</sequence>
<accession>A0A657LTQ8</accession>
<name>A0A657LTQ8_9HYPH</name>
<keyword evidence="2" id="KW-0472">Membrane</keyword>
<comment type="caution">
    <text evidence="4">The sequence shown here is derived from an EMBL/GenBank/DDBJ whole genome shotgun (WGS) entry which is preliminary data.</text>
</comment>
<evidence type="ECO:0000313" key="5">
    <source>
        <dbReference type="Proteomes" id="UP000182661"/>
    </source>
</evidence>
<evidence type="ECO:0000259" key="3">
    <source>
        <dbReference type="Pfam" id="PF06791"/>
    </source>
</evidence>
<organism evidence="4 5">
    <name type="scientific">Pararhizobium antarcticum</name>
    <dbReference type="NCBI Taxonomy" id="1798805"/>
    <lineage>
        <taxon>Bacteria</taxon>
        <taxon>Pseudomonadati</taxon>
        <taxon>Pseudomonadota</taxon>
        <taxon>Alphaproteobacteria</taxon>
        <taxon>Hyphomicrobiales</taxon>
        <taxon>Rhizobiaceae</taxon>
        <taxon>Rhizobium/Agrobacterium group</taxon>
        <taxon>Pararhizobium</taxon>
    </lineage>
</organism>
<reference evidence="4 5" key="1">
    <citation type="submission" date="2016-02" db="EMBL/GenBank/DDBJ databases">
        <title>Genome sequencing of a beta-galactosidase producing bacteria Rhizobium sp. 59.</title>
        <authorList>
            <person name="Wang D."/>
            <person name="Kot W."/>
            <person name="Qin Y."/>
            <person name="Hansen L."/>
            <person name="Naqvi K."/>
            <person name="Rensing C."/>
        </authorList>
    </citation>
    <scope>NUCLEOTIDE SEQUENCE [LARGE SCALE GENOMIC DNA]</scope>
    <source>
        <strain evidence="4 5">59</strain>
    </source>
</reference>
<keyword evidence="2" id="KW-0812">Transmembrane</keyword>